<keyword evidence="3" id="KW-1185">Reference proteome</keyword>
<evidence type="ECO:0000313" key="2">
    <source>
        <dbReference type="EMBL" id="VDL63155.1"/>
    </source>
</evidence>
<accession>A0A158QWM3</accession>
<organism evidence="4">
    <name type="scientific">Nippostrongylus brasiliensis</name>
    <name type="common">Rat hookworm</name>
    <dbReference type="NCBI Taxonomy" id="27835"/>
    <lineage>
        <taxon>Eukaryota</taxon>
        <taxon>Metazoa</taxon>
        <taxon>Ecdysozoa</taxon>
        <taxon>Nematoda</taxon>
        <taxon>Chromadorea</taxon>
        <taxon>Rhabditida</taxon>
        <taxon>Rhabditina</taxon>
        <taxon>Rhabditomorpha</taxon>
        <taxon>Strongyloidea</taxon>
        <taxon>Heligmosomidae</taxon>
        <taxon>Nippostrongylus</taxon>
    </lineage>
</organism>
<evidence type="ECO:0000313" key="3">
    <source>
        <dbReference type="Proteomes" id="UP000271162"/>
    </source>
</evidence>
<sequence length="415" mass="46411">MVSAGLFFTCVLLISVEALSIQDLQCAYEETNEYFCEYVQDAYEANADALSTLNKLKPKPLFAGDRRKLRDANRLILELLKKKGLKDLLIVFEKVLKAELQAMDNLKSHCSHERLEETVKAKCEQAREDVGEAIEEVLHAFTELPLVQNSTLARVGAESILDLECAYEEINEDFCEYVLAAYEANAEAVSVLKPIRKFADDKNKLRKANQLIRDLLKKTELMDLLIAIEKALSAELTAMADLQVHCSDESLEEIEKTKCEEARIAAGDATEELVSSIVELPLEQNSTLAKEANAAYVQFGGFYEGDIKKKFPDAALTLGNGVGALSNGDLQCAYEKTNKVFCEYVLNAYQANANVLNKLKPKNRFTEDRKRVSDANQSILEVLKKTELKDLLVAFKKALGEELYAMLELKAHCSE</sequence>
<name>A0A158QWM3_NIPBR</name>
<gene>
    <name evidence="2" type="ORF">NBR_LOCUS482</name>
</gene>
<evidence type="ECO:0000256" key="1">
    <source>
        <dbReference type="SAM" id="SignalP"/>
    </source>
</evidence>
<dbReference type="WBParaSite" id="NBR_0000048101-mRNA-1">
    <property type="protein sequence ID" value="NBR_0000048101-mRNA-1"/>
    <property type="gene ID" value="NBR_0000048101"/>
</dbReference>
<feature type="signal peptide" evidence="1">
    <location>
        <begin position="1"/>
        <end position="18"/>
    </location>
</feature>
<reference evidence="4" key="1">
    <citation type="submission" date="2016-04" db="UniProtKB">
        <authorList>
            <consortium name="WormBaseParasite"/>
        </authorList>
    </citation>
    <scope>IDENTIFICATION</scope>
</reference>
<feature type="chain" id="PRO_5043135597" evidence="1">
    <location>
        <begin position="19"/>
        <end position="415"/>
    </location>
</feature>
<dbReference type="EMBL" id="UYSL01000209">
    <property type="protein sequence ID" value="VDL63155.1"/>
    <property type="molecule type" value="Genomic_DNA"/>
</dbReference>
<protein>
    <submittedName>
        <fullName evidence="4">Venom protein</fullName>
    </submittedName>
</protein>
<dbReference type="Proteomes" id="UP000271162">
    <property type="component" value="Unassembled WGS sequence"/>
</dbReference>
<evidence type="ECO:0000313" key="4">
    <source>
        <dbReference type="WBParaSite" id="NBR_0000048101-mRNA-1"/>
    </source>
</evidence>
<proteinExistence type="predicted"/>
<reference evidence="2 3" key="2">
    <citation type="submission" date="2018-11" db="EMBL/GenBank/DDBJ databases">
        <authorList>
            <consortium name="Pathogen Informatics"/>
        </authorList>
    </citation>
    <scope>NUCLEOTIDE SEQUENCE [LARGE SCALE GENOMIC DNA]</scope>
</reference>
<keyword evidence="1" id="KW-0732">Signal</keyword>
<dbReference type="AlphaFoldDB" id="A0A158QWM3"/>